<evidence type="ECO:0000313" key="2">
    <source>
        <dbReference type="Proteomes" id="UP000790709"/>
    </source>
</evidence>
<keyword evidence="2" id="KW-1185">Reference proteome</keyword>
<gene>
    <name evidence="1" type="ORF">BV22DRAFT_1049693</name>
</gene>
<organism evidence="1 2">
    <name type="scientific">Leucogyrophana mollusca</name>
    <dbReference type="NCBI Taxonomy" id="85980"/>
    <lineage>
        <taxon>Eukaryota</taxon>
        <taxon>Fungi</taxon>
        <taxon>Dikarya</taxon>
        <taxon>Basidiomycota</taxon>
        <taxon>Agaricomycotina</taxon>
        <taxon>Agaricomycetes</taxon>
        <taxon>Agaricomycetidae</taxon>
        <taxon>Boletales</taxon>
        <taxon>Boletales incertae sedis</taxon>
        <taxon>Leucogyrophana</taxon>
    </lineage>
</organism>
<comment type="caution">
    <text evidence="1">The sequence shown here is derived from an EMBL/GenBank/DDBJ whole genome shotgun (WGS) entry which is preliminary data.</text>
</comment>
<evidence type="ECO:0000313" key="1">
    <source>
        <dbReference type="EMBL" id="KAH7921368.1"/>
    </source>
</evidence>
<dbReference type="EMBL" id="MU266530">
    <property type="protein sequence ID" value="KAH7921368.1"/>
    <property type="molecule type" value="Genomic_DNA"/>
</dbReference>
<sequence length="267" mass="29768">MKPVVNGIPQGCPTSPILPGLYAAEILVIFDAEVASHQGTESHRLRGERILPLLDRPTAVHLVMFADDGKLYVSSDSLHTNVRLLWKAYDTTETWLACVGLSPGYVKRELDGTDIILRAEGSVRWLGVYFDRKLTFDSHVKKMAARGASNAGKYRPWIIPDTPTLVARPPKTCYGTREGRTQSPAPYTFSLPHNPNRCVGNRGLNDAHPTAMGVVVDRMETHSTNILIPFTSHPVENDPRTTGDASQCAEWLKEPKKRPWKRNIIYT</sequence>
<reference evidence="1" key="1">
    <citation type="journal article" date="2021" name="New Phytol.">
        <title>Evolutionary innovations through gain and loss of genes in the ectomycorrhizal Boletales.</title>
        <authorList>
            <person name="Wu G."/>
            <person name="Miyauchi S."/>
            <person name="Morin E."/>
            <person name="Kuo A."/>
            <person name="Drula E."/>
            <person name="Varga T."/>
            <person name="Kohler A."/>
            <person name="Feng B."/>
            <person name="Cao Y."/>
            <person name="Lipzen A."/>
            <person name="Daum C."/>
            <person name="Hundley H."/>
            <person name="Pangilinan J."/>
            <person name="Johnson J."/>
            <person name="Barry K."/>
            <person name="LaButti K."/>
            <person name="Ng V."/>
            <person name="Ahrendt S."/>
            <person name="Min B."/>
            <person name="Choi I.G."/>
            <person name="Park H."/>
            <person name="Plett J.M."/>
            <person name="Magnuson J."/>
            <person name="Spatafora J.W."/>
            <person name="Nagy L.G."/>
            <person name="Henrissat B."/>
            <person name="Grigoriev I.V."/>
            <person name="Yang Z.L."/>
            <person name="Xu J."/>
            <person name="Martin F.M."/>
        </authorList>
    </citation>
    <scope>NUCLEOTIDE SEQUENCE</scope>
    <source>
        <strain evidence="1">KUC20120723A-06</strain>
    </source>
</reference>
<name>A0ACB8B8Y0_9AGAM</name>
<protein>
    <submittedName>
        <fullName evidence="1">Uncharacterized protein</fullName>
    </submittedName>
</protein>
<proteinExistence type="predicted"/>
<dbReference type="Proteomes" id="UP000790709">
    <property type="component" value="Unassembled WGS sequence"/>
</dbReference>
<accession>A0ACB8B8Y0</accession>